<keyword evidence="3 4" id="KW-0326">Glycosidase</keyword>
<reference evidence="5 6" key="1">
    <citation type="journal article" date="2015" name="Int. J. Syst. Evol. Microbiol.">
        <title>Carboxylicivirga linearis sp. nov., isolated from a sea cucumber culture pond.</title>
        <authorList>
            <person name="Wang F.Q."/>
            <person name="Zhou Y.X."/>
            <person name="Lin X.Z."/>
            <person name="Chen G.J."/>
            <person name="Du Z.J."/>
        </authorList>
    </citation>
    <scope>NUCLEOTIDE SEQUENCE [LARGE SCALE GENOMIC DNA]</scope>
    <source>
        <strain evidence="5 6">FB218</strain>
    </source>
</reference>
<comment type="caution">
    <text evidence="5">The sequence shown here is derived from an EMBL/GenBank/DDBJ whole genome shotgun (WGS) entry which is preliminary data.</text>
</comment>
<gene>
    <name evidence="5" type="ORF">KEM10_09270</name>
</gene>
<dbReference type="EMBL" id="JAGUCO010000005">
    <property type="protein sequence ID" value="MBS2098469.1"/>
    <property type="molecule type" value="Genomic_DNA"/>
</dbReference>
<feature type="chain" id="PRO_5045007679" description="Arabinogalactan endo-beta-1,4-galactanase" evidence="4">
    <location>
        <begin position="25"/>
        <end position="399"/>
    </location>
</feature>
<keyword evidence="6" id="KW-1185">Reference proteome</keyword>
<evidence type="ECO:0000313" key="6">
    <source>
        <dbReference type="Proteomes" id="UP000708576"/>
    </source>
</evidence>
<dbReference type="PANTHER" id="PTHR34983:SF2">
    <property type="entry name" value="ENDO-BETA-1,4-GALACTANASE"/>
    <property type="match status" value="1"/>
</dbReference>
<keyword evidence="2 4" id="KW-0378">Hydrolase</keyword>
<dbReference type="Proteomes" id="UP000708576">
    <property type="component" value="Unassembled WGS sequence"/>
</dbReference>
<accession>A0ABS5JVG1</accession>
<evidence type="ECO:0000256" key="1">
    <source>
        <dbReference type="ARBA" id="ARBA00010687"/>
    </source>
</evidence>
<sequence length="399" mass="45318">MIKSKWLFAFVILFVHVLISSCQGGDKESEEVENSLKDKFMMGVDLSYINQVEDHGGIYKDNGVEVDPFELFNKKGANVVRLRIWNNPDWIKEVYNKDTPLYSGFEDVKKSIRRAKDNGMAVNLDFHYSDVWADPQHQKVPQAWKAINDINVLCDSVYHFTYSTLDALLQDGLLPEMVQIGNETNCGFMLHEANDTFPNLSICDDKWVSFGKVLNAGINAVRDIDTKAKTNTIIALHVADPKNLEWFFKGVIEKGGVNDFDVAGFSYYPHWHTEVSFTELPRLVSKLKKELNKELVVLETAYPYTLVEGDEYGNIFGENSAIDGYPISIEGQRSFMIDLVNNIKQAGGMGVMYWEPAWISSDMKDLWGHGSAWDNATLFDQQGNVTKAFDYLSIQDKLQ</sequence>
<keyword evidence="4" id="KW-0732">Signal</keyword>
<comment type="similarity">
    <text evidence="1 4">Belongs to the glycosyl hydrolase 53 family.</text>
</comment>
<dbReference type="RefSeq" id="WP_212215712.1">
    <property type="nucleotide sequence ID" value="NZ_JAGUCO010000005.1"/>
</dbReference>
<evidence type="ECO:0000313" key="5">
    <source>
        <dbReference type="EMBL" id="MBS2098469.1"/>
    </source>
</evidence>
<protein>
    <recommendedName>
        <fullName evidence="4">Arabinogalactan endo-beta-1,4-galactanase</fullName>
        <ecNumber evidence="4">3.2.1.89</ecNumber>
    </recommendedName>
</protein>
<dbReference type="EC" id="3.2.1.89" evidence="4"/>
<dbReference type="InterPro" id="IPR011683">
    <property type="entry name" value="Glyco_hydro_53"/>
</dbReference>
<dbReference type="PROSITE" id="PS51257">
    <property type="entry name" value="PROKAR_LIPOPROTEIN"/>
    <property type="match status" value="1"/>
</dbReference>
<dbReference type="SUPFAM" id="SSF51445">
    <property type="entry name" value="(Trans)glycosidases"/>
    <property type="match status" value="1"/>
</dbReference>
<evidence type="ECO:0000256" key="4">
    <source>
        <dbReference type="RuleBase" id="RU361192"/>
    </source>
</evidence>
<proteinExistence type="inferred from homology"/>
<evidence type="ECO:0000256" key="2">
    <source>
        <dbReference type="ARBA" id="ARBA00022801"/>
    </source>
</evidence>
<organism evidence="5 6">
    <name type="scientific">Carboxylicivirga linearis</name>
    <dbReference type="NCBI Taxonomy" id="1628157"/>
    <lineage>
        <taxon>Bacteria</taxon>
        <taxon>Pseudomonadati</taxon>
        <taxon>Bacteroidota</taxon>
        <taxon>Bacteroidia</taxon>
        <taxon>Marinilabiliales</taxon>
        <taxon>Marinilabiliaceae</taxon>
        <taxon>Carboxylicivirga</taxon>
    </lineage>
</organism>
<dbReference type="InterPro" id="IPR017853">
    <property type="entry name" value="GH"/>
</dbReference>
<dbReference type="PANTHER" id="PTHR34983">
    <property type="entry name" value="ARABINOGALACTAN ENDO-BETA-1,4-GALACTANASE A"/>
    <property type="match status" value="1"/>
</dbReference>
<dbReference type="GO" id="GO:0016787">
    <property type="term" value="F:hydrolase activity"/>
    <property type="evidence" value="ECO:0007669"/>
    <property type="project" value="UniProtKB-KW"/>
</dbReference>
<name>A0ABS5JVG1_9BACT</name>
<dbReference type="Pfam" id="PF07745">
    <property type="entry name" value="Glyco_hydro_53"/>
    <property type="match status" value="1"/>
</dbReference>
<evidence type="ECO:0000256" key="3">
    <source>
        <dbReference type="ARBA" id="ARBA00023295"/>
    </source>
</evidence>
<feature type="signal peptide" evidence="4">
    <location>
        <begin position="1"/>
        <end position="24"/>
    </location>
</feature>
<comment type="catalytic activity">
    <reaction evidence="4">
        <text>The enzyme specifically hydrolyzes (1-&gt;4)-beta-D-galactosidic linkages in type I arabinogalactans.</text>
        <dbReference type="EC" id="3.2.1.89"/>
    </reaction>
</comment>
<dbReference type="Gene3D" id="3.20.20.80">
    <property type="entry name" value="Glycosidases"/>
    <property type="match status" value="1"/>
</dbReference>